<dbReference type="AlphaFoldDB" id="A0A9N9XLL8"/>
<dbReference type="GO" id="GO:0006357">
    <property type="term" value="P:regulation of transcription by RNA polymerase II"/>
    <property type="evidence" value="ECO:0007669"/>
    <property type="project" value="TreeGrafter"/>
</dbReference>
<feature type="compositionally biased region" description="Polar residues" evidence="1">
    <location>
        <begin position="266"/>
        <end position="277"/>
    </location>
</feature>
<dbReference type="EMBL" id="OU900105">
    <property type="protein sequence ID" value="CAG9856307.1"/>
    <property type="molecule type" value="Genomic_DNA"/>
</dbReference>
<dbReference type="PROSITE" id="PS51029">
    <property type="entry name" value="MADF"/>
    <property type="match status" value="1"/>
</dbReference>
<dbReference type="PANTHER" id="PTHR12243">
    <property type="entry name" value="MADF DOMAIN TRANSCRIPTION FACTOR"/>
    <property type="match status" value="1"/>
</dbReference>
<dbReference type="PANTHER" id="PTHR12243:SF67">
    <property type="entry name" value="COREPRESSOR OF PANGOLIN, ISOFORM A-RELATED"/>
    <property type="match status" value="1"/>
</dbReference>
<dbReference type="GO" id="GO:0005667">
    <property type="term" value="C:transcription regulator complex"/>
    <property type="evidence" value="ECO:0007669"/>
    <property type="project" value="TreeGrafter"/>
</dbReference>
<accession>A0A9N9XLL8</accession>
<feature type="region of interest" description="Disordered" evidence="1">
    <location>
        <begin position="240"/>
        <end position="277"/>
    </location>
</feature>
<proteinExistence type="predicted"/>
<keyword evidence="4" id="KW-1185">Reference proteome</keyword>
<protein>
    <recommendedName>
        <fullName evidence="2">MADF domain-containing protein</fullName>
    </recommendedName>
</protein>
<dbReference type="SMART" id="SM00595">
    <property type="entry name" value="MADF"/>
    <property type="match status" value="1"/>
</dbReference>
<gene>
    <name evidence="3" type="ORF">PHYEVI_LOCUS2730</name>
</gene>
<dbReference type="Proteomes" id="UP001153712">
    <property type="component" value="Chromosome 12"/>
</dbReference>
<evidence type="ECO:0000256" key="1">
    <source>
        <dbReference type="SAM" id="MobiDB-lite"/>
    </source>
</evidence>
<dbReference type="OrthoDB" id="6081971at2759"/>
<feature type="domain" description="MADF" evidence="2">
    <location>
        <begin position="6"/>
        <end position="92"/>
    </location>
</feature>
<organism evidence="3 4">
    <name type="scientific">Phyllotreta striolata</name>
    <name type="common">Striped flea beetle</name>
    <name type="synonym">Crioceris striolata</name>
    <dbReference type="NCBI Taxonomy" id="444603"/>
    <lineage>
        <taxon>Eukaryota</taxon>
        <taxon>Metazoa</taxon>
        <taxon>Ecdysozoa</taxon>
        <taxon>Arthropoda</taxon>
        <taxon>Hexapoda</taxon>
        <taxon>Insecta</taxon>
        <taxon>Pterygota</taxon>
        <taxon>Neoptera</taxon>
        <taxon>Endopterygota</taxon>
        <taxon>Coleoptera</taxon>
        <taxon>Polyphaga</taxon>
        <taxon>Cucujiformia</taxon>
        <taxon>Chrysomeloidea</taxon>
        <taxon>Chrysomelidae</taxon>
        <taxon>Galerucinae</taxon>
        <taxon>Alticini</taxon>
        <taxon>Phyllotreta</taxon>
    </lineage>
</organism>
<name>A0A9N9XLL8_PHYSR</name>
<dbReference type="Pfam" id="PF10545">
    <property type="entry name" value="MADF_DNA_bdg"/>
    <property type="match status" value="1"/>
</dbReference>
<dbReference type="InterPro" id="IPR006578">
    <property type="entry name" value="MADF-dom"/>
</dbReference>
<sequence length="277" mass="31757">MSKTEAIIEFVKKYPILYDLKHDDYKNIRKKEKIWNEIGNELNENGEDIRKKWKNLRDTYAKYIRCTNSKAGNTTKKWLWAEQMKPFRPYVAYPKTSSNISDINSTNSVLEETEIESNVKFETELANFENLDIENLDIVENMDPLETNQRVLNATQPAANNRTGKKRYNTTPLSSVGEMLKYFKNKKRIEYDATDCLLLAHAKTIKTFSGRRQAITKWKIAQVIMEQELLHQEELNANILPRPESGNSSSGSSQDDNSNVEPLPGSAQSGNPSTSLL</sequence>
<reference evidence="3" key="1">
    <citation type="submission" date="2022-01" db="EMBL/GenBank/DDBJ databases">
        <authorList>
            <person name="King R."/>
        </authorList>
    </citation>
    <scope>NUCLEOTIDE SEQUENCE</scope>
</reference>
<evidence type="ECO:0000313" key="3">
    <source>
        <dbReference type="EMBL" id="CAG9856307.1"/>
    </source>
</evidence>
<evidence type="ECO:0000259" key="2">
    <source>
        <dbReference type="PROSITE" id="PS51029"/>
    </source>
</evidence>
<dbReference type="GO" id="GO:0005634">
    <property type="term" value="C:nucleus"/>
    <property type="evidence" value="ECO:0007669"/>
    <property type="project" value="TreeGrafter"/>
</dbReference>
<evidence type="ECO:0000313" key="4">
    <source>
        <dbReference type="Proteomes" id="UP001153712"/>
    </source>
</evidence>
<feature type="compositionally biased region" description="Low complexity" evidence="1">
    <location>
        <begin position="245"/>
        <end position="259"/>
    </location>
</feature>
<dbReference type="InterPro" id="IPR039353">
    <property type="entry name" value="TF_Adf1"/>
</dbReference>